<reference evidence="1 2" key="1">
    <citation type="submission" date="2017-05" db="EMBL/GenBank/DDBJ databases">
        <title>Genome Sequence of Loktanella vestfoldensis Strain SMR4r Isolated from a Culture of the Diatom Skeletonema marinoi.</title>
        <authorList>
            <person name="Topel M."/>
            <person name="Pinder M.I.M."/>
            <person name="Johansson O.N."/>
            <person name="Kourtchenko O."/>
            <person name="Godhe A."/>
            <person name="Clarke A.K."/>
        </authorList>
    </citation>
    <scope>NUCLEOTIDE SEQUENCE [LARGE SCALE GENOMIC DNA]</scope>
    <source>
        <strain evidence="1 2">SMR4r</strain>
    </source>
</reference>
<proteinExistence type="predicted"/>
<evidence type="ECO:0000313" key="1">
    <source>
        <dbReference type="EMBL" id="ARU00546.1"/>
    </source>
</evidence>
<dbReference type="KEGG" id="lvs:LOKVESSMR4R_01222"/>
<evidence type="ECO:0000313" key="2">
    <source>
        <dbReference type="Proteomes" id="UP000195273"/>
    </source>
</evidence>
<dbReference type="AlphaFoldDB" id="A0A1Y0EAA8"/>
<dbReference type="RefSeq" id="WP_204248733.1">
    <property type="nucleotide sequence ID" value="NZ_CP021431.1"/>
</dbReference>
<dbReference type="Proteomes" id="UP000195273">
    <property type="component" value="Chromosome"/>
</dbReference>
<gene>
    <name evidence="1" type="ORF">LOKVESSMR4R_01222</name>
</gene>
<dbReference type="EMBL" id="CP021431">
    <property type="protein sequence ID" value="ARU00546.1"/>
    <property type="molecule type" value="Genomic_DNA"/>
</dbReference>
<organism evidence="1 2">
    <name type="scientific">Yoonia vestfoldensis</name>
    <dbReference type="NCBI Taxonomy" id="245188"/>
    <lineage>
        <taxon>Bacteria</taxon>
        <taxon>Pseudomonadati</taxon>
        <taxon>Pseudomonadota</taxon>
        <taxon>Alphaproteobacteria</taxon>
        <taxon>Rhodobacterales</taxon>
        <taxon>Paracoccaceae</taxon>
        <taxon>Yoonia</taxon>
    </lineage>
</organism>
<keyword evidence="2" id="KW-1185">Reference proteome</keyword>
<dbReference type="STRING" id="1122181.GCA_000382265_01978"/>
<sequence length="47" mass="5321">MTNGIAVFLLVLIGAALAYDGLANDWQALVFTLRKFVDLTEYLAFWR</sequence>
<protein>
    <submittedName>
        <fullName evidence="1">Uncharacterized protein</fullName>
    </submittedName>
</protein>
<accession>A0A1Y0EAA8</accession>
<name>A0A1Y0EAA8_9RHOB</name>